<accession>A0A6L3ZD44</accession>
<name>A0A6L3ZD44_9FLAO</name>
<evidence type="ECO:0000256" key="2">
    <source>
        <dbReference type="ARBA" id="ARBA00023033"/>
    </source>
</evidence>
<gene>
    <name evidence="4" type="ORF">F8C82_13650</name>
</gene>
<keyword evidence="5" id="KW-1185">Reference proteome</keyword>
<dbReference type="RefSeq" id="WP_151694176.1">
    <property type="nucleotide sequence ID" value="NZ_BMGX01000001.1"/>
</dbReference>
<dbReference type="GO" id="GO:0004497">
    <property type="term" value="F:monooxygenase activity"/>
    <property type="evidence" value="ECO:0007669"/>
    <property type="project" value="UniProtKB-KW"/>
</dbReference>
<protein>
    <submittedName>
        <fullName evidence="4">FAD-dependent oxidoreductase</fullName>
    </submittedName>
</protein>
<dbReference type="InterPro" id="IPR002938">
    <property type="entry name" value="FAD-bd"/>
</dbReference>
<dbReference type="EMBL" id="WBVQ01000003">
    <property type="protein sequence ID" value="KAB2815138.1"/>
    <property type="molecule type" value="Genomic_DNA"/>
</dbReference>
<dbReference type="Pfam" id="PF01494">
    <property type="entry name" value="FAD_binding_3"/>
    <property type="match status" value="1"/>
</dbReference>
<evidence type="ECO:0000313" key="4">
    <source>
        <dbReference type="EMBL" id="KAB2815138.1"/>
    </source>
</evidence>
<evidence type="ECO:0000313" key="5">
    <source>
        <dbReference type="Proteomes" id="UP000484164"/>
    </source>
</evidence>
<dbReference type="InterPro" id="IPR050493">
    <property type="entry name" value="FAD-dep_Monooxygenase_BioMet"/>
</dbReference>
<evidence type="ECO:0000256" key="1">
    <source>
        <dbReference type="ARBA" id="ARBA00023002"/>
    </source>
</evidence>
<feature type="domain" description="FAD-binding" evidence="3">
    <location>
        <begin position="3"/>
        <end position="317"/>
    </location>
</feature>
<sequence>MKISIIGGGITGLSTALALHKVGIQAKVYERAETLNEIGAGIWLQPNAVQILQWLGILDDIIQEGHQLNKMEITNPDLTPIKKIDEVVVSDVYGNQTIAIHRGKLQRILFEKCAELELVELGMPYQHHQSADGKTTVYFKDHSIETDVVLGADGIHSLVRKAMGLPSEYRKTGQICSRGIANVTLPDHLKYEGKEMWGKQQRFGFSQIAPDLVYFFTVVNEEKSPSTVSRETLTSLFADFDATVTDLLNASDQIHTTELADLKRLDTWHNSNTCLIGDAAHATTPNMGQGACQGIEDAYYLSRFLKSKGTALEAFIAFEKQRRKKVDYVVNNSWNFGKLVHNQAGQLLLRGVMKITPEKVLRKQMKSLYSVEGL</sequence>
<proteinExistence type="predicted"/>
<dbReference type="Proteomes" id="UP000484164">
    <property type="component" value="Unassembled WGS sequence"/>
</dbReference>
<dbReference type="InterPro" id="IPR036188">
    <property type="entry name" value="FAD/NAD-bd_sf"/>
</dbReference>
<dbReference type="GO" id="GO:0071949">
    <property type="term" value="F:FAD binding"/>
    <property type="evidence" value="ECO:0007669"/>
    <property type="project" value="InterPro"/>
</dbReference>
<dbReference type="PRINTS" id="PR00420">
    <property type="entry name" value="RNGMNOXGNASE"/>
</dbReference>
<reference evidence="4 5" key="1">
    <citation type="submission" date="2019-10" db="EMBL/GenBank/DDBJ databases">
        <title>Genome sequence of Phaeocystidibacter marisrubri JCM30614 (type strain).</title>
        <authorList>
            <person name="Bowman J.P."/>
        </authorList>
    </citation>
    <scope>NUCLEOTIDE SEQUENCE [LARGE SCALE GENOMIC DNA]</scope>
    <source>
        <strain evidence="4 5">JCM 30614</strain>
    </source>
</reference>
<keyword evidence="1" id="KW-0560">Oxidoreductase</keyword>
<dbReference type="PANTHER" id="PTHR13789">
    <property type="entry name" value="MONOOXYGENASE"/>
    <property type="match status" value="1"/>
</dbReference>
<evidence type="ECO:0000259" key="3">
    <source>
        <dbReference type="Pfam" id="PF01494"/>
    </source>
</evidence>
<dbReference type="Gene3D" id="3.50.50.60">
    <property type="entry name" value="FAD/NAD(P)-binding domain"/>
    <property type="match status" value="1"/>
</dbReference>
<dbReference type="SUPFAM" id="SSF51905">
    <property type="entry name" value="FAD/NAD(P)-binding domain"/>
    <property type="match status" value="1"/>
</dbReference>
<organism evidence="4 5">
    <name type="scientific">Phaeocystidibacter marisrubri</name>
    <dbReference type="NCBI Taxonomy" id="1577780"/>
    <lineage>
        <taxon>Bacteria</taxon>
        <taxon>Pseudomonadati</taxon>
        <taxon>Bacteroidota</taxon>
        <taxon>Flavobacteriia</taxon>
        <taxon>Flavobacteriales</taxon>
        <taxon>Phaeocystidibacteraceae</taxon>
        <taxon>Phaeocystidibacter</taxon>
    </lineage>
</organism>
<dbReference type="PANTHER" id="PTHR13789:SF309">
    <property type="entry name" value="PUTATIVE (AFU_ORTHOLOGUE AFUA_6G14510)-RELATED"/>
    <property type="match status" value="1"/>
</dbReference>
<dbReference type="OrthoDB" id="9766816at2"/>
<comment type="caution">
    <text evidence="4">The sequence shown here is derived from an EMBL/GenBank/DDBJ whole genome shotgun (WGS) entry which is preliminary data.</text>
</comment>
<dbReference type="AlphaFoldDB" id="A0A6L3ZD44"/>
<keyword evidence="2" id="KW-0503">Monooxygenase</keyword>